<feature type="domain" description="AB hydrolase-1" evidence="4">
    <location>
        <begin position="22"/>
        <end position="255"/>
    </location>
</feature>
<comment type="subunit">
    <text evidence="3">Monomer.</text>
</comment>
<dbReference type="EC" id="4.2.99.20" evidence="3"/>
<comment type="function">
    <text evidence="3">Catalyzes a proton abstraction reaction that results in 2,5-elimination of pyruvate from 2-succinyl-5-enolpyruvyl-6-hydroxy-3-cyclohexene-1-carboxylate (SEPHCHC) and the formation of 2-succinyl-6-hydroxy-2,4-cyclohexadiene-1-carboxylate (SHCHC).</text>
</comment>
<dbReference type="InterPro" id="IPR000639">
    <property type="entry name" value="Epox_hydrolase-like"/>
</dbReference>
<dbReference type="Pfam" id="PF00561">
    <property type="entry name" value="Abhydrolase_1"/>
    <property type="match status" value="1"/>
</dbReference>
<keyword evidence="1 3" id="KW-0474">Menaquinone biosynthesis</keyword>
<evidence type="ECO:0000313" key="6">
    <source>
        <dbReference type="Proteomes" id="UP001172055"/>
    </source>
</evidence>
<evidence type="ECO:0000256" key="3">
    <source>
        <dbReference type="HAMAP-Rule" id="MF_01660"/>
    </source>
</evidence>
<reference evidence="5 6" key="1">
    <citation type="submission" date="2023-06" db="EMBL/GenBank/DDBJ databases">
        <title>Novel species in genus Planococcus.</title>
        <authorList>
            <person name="Ning S."/>
        </authorList>
    </citation>
    <scope>NUCLEOTIDE SEQUENCE [LARGE SCALE GENOMIC DNA]</scope>
    <source>
        <strain evidence="5 6">N028</strain>
    </source>
</reference>
<evidence type="ECO:0000313" key="5">
    <source>
        <dbReference type="EMBL" id="MDN7240160.1"/>
    </source>
</evidence>
<comment type="catalytic activity">
    <reaction evidence="3">
        <text>5-enolpyruvoyl-6-hydroxy-2-succinyl-cyclohex-3-ene-1-carboxylate = (1R,6R)-6-hydroxy-2-succinyl-cyclohexa-2,4-diene-1-carboxylate + pyruvate</text>
        <dbReference type="Rhea" id="RHEA:25597"/>
        <dbReference type="ChEBI" id="CHEBI:15361"/>
        <dbReference type="ChEBI" id="CHEBI:58689"/>
        <dbReference type="ChEBI" id="CHEBI:58818"/>
        <dbReference type="EC" id="4.2.99.20"/>
    </reaction>
</comment>
<comment type="pathway">
    <text evidence="3">Quinol/quinone metabolism; 1,4-dihydroxy-2-naphthoate biosynthesis; 1,4-dihydroxy-2-naphthoate from chorismate: step 3/7.</text>
</comment>
<proteinExistence type="inferred from homology"/>
<dbReference type="Gene3D" id="3.40.50.1820">
    <property type="entry name" value="alpha/beta hydrolase"/>
    <property type="match status" value="1"/>
</dbReference>
<comment type="caution">
    <text evidence="5">The sequence shown here is derived from an EMBL/GenBank/DDBJ whole genome shotgun (WGS) entry which is preliminary data.</text>
</comment>
<name>A0ABT8MX59_9BACL</name>
<evidence type="ECO:0000259" key="4">
    <source>
        <dbReference type="Pfam" id="PF00561"/>
    </source>
</evidence>
<evidence type="ECO:0000256" key="1">
    <source>
        <dbReference type="ARBA" id="ARBA00022428"/>
    </source>
</evidence>
<evidence type="ECO:0000256" key="2">
    <source>
        <dbReference type="ARBA" id="ARBA00023239"/>
    </source>
</evidence>
<comment type="similarity">
    <text evidence="3">Belongs to the AB hydrolase superfamily. MenH family.</text>
</comment>
<gene>
    <name evidence="3 5" type="primary">menH</name>
    <name evidence="5" type="ORF">QWY14_00090</name>
</gene>
<dbReference type="InterPro" id="IPR022485">
    <property type="entry name" value="SHCHC_synthase_MenH"/>
</dbReference>
<dbReference type="Proteomes" id="UP001172055">
    <property type="component" value="Unassembled WGS sequence"/>
</dbReference>
<dbReference type="GO" id="GO:0070205">
    <property type="term" value="F:2-succinyl-6-hydroxy-2,4-cyclohexadiene-1-carboxylate synthase activity"/>
    <property type="evidence" value="ECO:0007669"/>
    <property type="project" value="UniProtKB-EC"/>
</dbReference>
<organism evidence="5 6">
    <name type="scientific">Planococcus shixiaomingii</name>
    <dbReference type="NCBI Taxonomy" id="3058393"/>
    <lineage>
        <taxon>Bacteria</taxon>
        <taxon>Bacillati</taxon>
        <taxon>Bacillota</taxon>
        <taxon>Bacilli</taxon>
        <taxon>Bacillales</taxon>
        <taxon>Caryophanaceae</taxon>
        <taxon>Planococcus</taxon>
    </lineage>
</organism>
<dbReference type="NCBIfam" id="TIGR03695">
    <property type="entry name" value="menH_SHCHC"/>
    <property type="match status" value="1"/>
</dbReference>
<dbReference type="EMBL" id="JAUJWV010000001">
    <property type="protein sequence ID" value="MDN7240160.1"/>
    <property type="molecule type" value="Genomic_DNA"/>
</dbReference>
<keyword evidence="2 3" id="KW-0456">Lyase</keyword>
<dbReference type="RefSeq" id="WP_301722254.1">
    <property type="nucleotide sequence ID" value="NZ_JAUJWV010000001.1"/>
</dbReference>
<dbReference type="InterPro" id="IPR029058">
    <property type="entry name" value="AB_hydrolase_fold"/>
</dbReference>
<dbReference type="SUPFAM" id="SSF53474">
    <property type="entry name" value="alpha/beta-Hydrolases"/>
    <property type="match status" value="1"/>
</dbReference>
<dbReference type="PRINTS" id="PR00111">
    <property type="entry name" value="ABHYDROLASE"/>
</dbReference>
<accession>A0ABT8MX59</accession>
<comment type="pathway">
    <text evidence="3">Quinol/quinone metabolism; menaquinone biosynthesis.</text>
</comment>
<dbReference type="PRINTS" id="PR00412">
    <property type="entry name" value="EPOXHYDRLASE"/>
</dbReference>
<dbReference type="PANTHER" id="PTHR42916">
    <property type="entry name" value="2-SUCCINYL-5-ENOLPYRUVYL-6-HYDROXY-3-CYCLOHEXENE-1-CARBOXYLATE SYNTHASE"/>
    <property type="match status" value="1"/>
</dbReference>
<dbReference type="PANTHER" id="PTHR42916:SF1">
    <property type="entry name" value="PROTEIN PHYLLO, CHLOROPLASTIC"/>
    <property type="match status" value="1"/>
</dbReference>
<dbReference type="HAMAP" id="MF_01660">
    <property type="entry name" value="MenH"/>
    <property type="match status" value="1"/>
</dbReference>
<sequence length="275" mass="30702">MDVAVNGVRYHVEIANENKQQTVVFLHGFTGSIKTWQSIVEQLRDFKVVLIDLIGHGQSESPQSAERYAMNQQIADLEAIYTKLALTDFVLVGYSMGGRTALAYACAYPERLEALILESASPGLRTEEEQKERQNRDAALAKRILRDGIPSFVDFWQEIALFDSQKQLPEQVKQAVREERLAQNPKGLANSLLGMGTGSQQSYWEDLSRLAMPVLLVAGVLDLKFTGINKKMLAVLPNARLEIVEAGHAIHVEKPLEFATIVKEYLTLEFRGGKS</sequence>
<dbReference type="InterPro" id="IPR000073">
    <property type="entry name" value="AB_hydrolase_1"/>
</dbReference>
<keyword evidence="6" id="KW-1185">Reference proteome</keyword>
<protein>
    <recommendedName>
        <fullName evidence="3">Putative 2-succinyl-6-hydroxy-2,4-cyclohexadiene-1-carboxylate synthase</fullName>
        <shortName evidence="3">SHCHC synthase</shortName>
        <ecNumber evidence="3">4.2.99.20</ecNumber>
    </recommendedName>
</protein>